<protein>
    <submittedName>
        <fullName evidence="2">Uncharacterized protein</fullName>
    </submittedName>
</protein>
<dbReference type="AlphaFoldDB" id="A0A0E9UU61"/>
<reference evidence="2" key="2">
    <citation type="journal article" date="2015" name="Fish Shellfish Immunol.">
        <title>Early steps in the European eel (Anguilla anguilla)-Vibrio vulnificus interaction in the gills: Role of the RtxA13 toxin.</title>
        <authorList>
            <person name="Callol A."/>
            <person name="Pajuelo D."/>
            <person name="Ebbesson L."/>
            <person name="Teles M."/>
            <person name="MacKenzie S."/>
            <person name="Amaro C."/>
        </authorList>
    </citation>
    <scope>NUCLEOTIDE SEQUENCE</scope>
</reference>
<sequence>MDVAKRSIKRKQQSPFSRLLQNESIQRPKNRFYKQGAKQKNATPLMNIHIPDKCPIMYVQNV</sequence>
<organism evidence="2">
    <name type="scientific">Anguilla anguilla</name>
    <name type="common">European freshwater eel</name>
    <name type="synonym">Muraena anguilla</name>
    <dbReference type="NCBI Taxonomy" id="7936"/>
    <lineage>
        <taxon>Eukaryota</taxon>
        <taxon>Metazoa</taxon>
        <taxon>Chordata</taxon>
        <taxon>Craniata</taxon>
        <taxon>Vertebrata</taxon>
        <taxon>Euteleostomi</taxon>
        <taxon>Actinopterygii</taxon>
        <taxon>Neopterygii</taxon>
        <taxon>Teleostei</taxon>
        <taxon>Anguilliformes</taxon>
        <taxon>Anguillidae</taxon>
        <taxon>Anguilla</taxon>
    </lineage>
</organism>
<reference evidence="2" key="1">
    <citation type="submission" date="2014-11" db="EMBL/GenBank/DDBJ databases">
        <authorList>
            <person name="Amaro Gonzalez C."/>
        </authorList>
    </citation>
    <scope>NUCLEOTIDE SEQUENCE</scope>
</reference>
<feature type="compositionally biased region" description="Polar residues" evidence="1">
    <location>
        <begin position="13"/>
        <end position="25"/>
    </location>
</feature>
<name>A0A0E9UU61_ANGAN</name>
<proteinExistence type="predicted"/>
<feature type="region of interest" description="Disordered" evidence="1">
    <location>
        <begin position="1"/>
        <end position="25"/>
    </location>
</feature>
<evidence type="ECO:0000313" key="2">
    <source>
        <dbReference type="EMBL" id="JAH68508.1"/>
    </source>
</evidence>
<accession>A0A0E9UU61</accession>
<feature type="compositionally biased region" description="Basic residues" evidence="1">
    <location>
        <begin position="1"/>
        <end position="12"/>
    </location>
</feature>
<evidence type="ECO:0000256" key="1">
    <source>
        <dbReference type="SAM" id="MobiDB-lite"/>
    </source>
</evidence>
<dbReference type="EMBL" id="GBXM01040069">
    <property type="protein sequence ID" value="JAH68508.1"/>
    <property type="molecule type" value="Transcribed_RNA"/>
</dbReference>